<evidence type="ECO:0000256" key="1">
    <source>
        <dbReference type="SAM" id="MobiDB-lite"/>
    </source>
</evidence>
<dbReference type="Pfam" id="PF03537">
    <property type="entry name" value="Glyco_hydro_114"/>
    <property type="match status" value="1"/>
</dbReference>
<evidence type="ECO:0000313" key="4">
    <source>
        <dbReference type="Proteomes" id="UP000436694"/>
    </source>
</evidence>
<proteinExistence type="predicted"/>
<dbReference type="Proteomes" id="UP000436694">
    <property type="component" value="Unassembled WGS sequence"/>
</dbReference>
<dbReference type="InterPro" id="IPR011049">
    <property type="entry name" value="Serralysin-like_metalloprot_C"/>
</dbReference>
<sequence>MNPLKNVQTWLYHLGEVTAGRRAEIARSNADLVVIDFADGDQIPYAPAQIDALRGGDADRLIVSYLSIGEAEDYRAYWHDSWADMPPAFLADANPEWQDNFKVAYWNPAWQDIVFDQIDQIIAGGFNGLYLDIIDAYFYWEEQNPGQGDWYRQEMVRFVGEIRAYTQARLAEIGDTRPFAILGQNGEDLATYPDYLAAVDGIGKEDLFYYYPNGAAERFAPVPSGWLTGSQALLEQAHAAGVEVFVVEYIPPGDRSEVDLTKALSYLRGIDTPLYVASERDLTGIYEIYNSAPHPSGIRSLGTVGHDEMRATPGDDTVIGRAGDDTIFGRGGDDRLVGNAGQDLLKGGRGDDRLLGRKGDDILFGNGGQDRLSGGAGRDRLKGGHGDDTLMGGAKGDWLHGGRGDDLIRGGRGADRIIGAGGDDTLFGGAGADVFVFRGNWGQDLVVDFELETDRIKLFGADTFQTRDTDNGILLEFDDDLTLEIQGVRQDQIDDLF</sequence>
<dbReference type="PANTHER" id="PTHR35882">
    <property type="entry name" value="PELA"/>
    <property type="match status" value="1"/>
</dbReference>
<keyword evidence="4" id="KW-1185">Reference proteome</keyword>
<comment type="caution">
    <text evidence="3">The sequence shown here is derived from an EMBL/GenBank/DDBJ whole genome shotgun (WGS) entry which is preliminary data.</text>
</comment>
<dbReference type="Gene3D" id="3.20.20.70">
    <property type="entry name" value="Aldolase class I"/>
    <property type="match status" value="1"/>
</dbReference>
<dbReference type="InterPro" id="IPR004352">
    <property type="entry name" value="GH114_TIM-barrel"/>
</dbReference>
<reference evidence="3 4" key="1">
    <citation type="submission" date="2019-10" db="EMBL/GenBank/DDBJ databases">
        <title>Epibacterium sp. nov., isolated from seawater.</title>
        <authorList>
            <person name="Zhang X."/>
            <person name="Li N."/>
        </authorList>
    </citation>
    <scope>NUCLEOTIDE SEQUENCE [LARGE SCALE GENOMIC DNA]</scope>
    <source>
        <strain evidence="3 4">SM1969</strain>
    </source>
</reference>
<dbReference type="InterPro" id="IPR016062">
    <property type="entry name" value="TM1410-rel"/>
</dbReference>
<dbReference type="PRINTS" id="PR00313">
    <property type="entry name" value="CABNDNGRPT"/>
</dbReference>
<feature type="region of interest" description="Disordered" evidence="1">
    <location>
        <begin position="366"/>
        <end position="387"/>
    </location>
</feature>
<dbReference type="RefSeq" id="WP_153548907.1">
    <property type="nucleotide sequence ID" value="NZ_WIXK01000009.1"/>
</dbReference>
<dbReference type="InterPro" id="IPR016063">
    <property type="entry name" value="TM1410_Glycdase"/>
</dbReference>
<evidence type="ECO:0000259" key="2">
    <source>
        <dbReference type="Pfam" id="PF03537"/>
    </source>
</evidence>
<name>A0A844AVW1_9RHOB</name>
<feature type="compositionally biased region" description="Basic and acidic residues" evidence="1">
    <location>
        <begin position="377"/>
        <end position="387"/>
    </location>
</feature>
<evidence type="ECO:0000313" key="3">
    <source>
        <dbReference type="EMBL" id="MQY44017.1"/>
    </source>
</evidence>
<dbReference type="GO" id="GO:0005509">
    <property type="term" value="F:calcium ion binding"/>
    <property type="evidence" value="ECO:0007669"/>
    <property type="project" value="InterPro"/>
</dbReference>
<accession>A0A844AVW1</accession>
<dbReference type="NCBIfam" id="TIGR01370">
    <property type="entry name" value="MJ1477/TM1410 family putative glycoside hydrolase"/>
    <property type="match status" value="1"/>
</dbReference>
<organism evidence="3 4">
    <name type="scientific">Tritonibacter aquimaris</name>
    <dbReference type="NCBI Taxonomy" id="2663379"/>
    <lineage>
        <taxon>Bacteria</taxon>
        <taxon>Pseudomonadati</taxon>
        <taxon>Pseudomonadota</taxon>
        <taxon>Alphaproteobacteria</taxon>
        <taxon>Rhodobacterales</taxon>
        <taxon>Paracoccaceae</taxon>
        <taxon>Tritonibacter</taxon>
    </lineage>
</organism>
<dbReference type="PROSITE" id="PS00330">
    <property type="entry name" value="HEMOLYSIN_CALCIUM"/>
    <property type="match status" value="1"/>
</dbReference>
<dbReference type="PRINTS" id="PR01545">
    <property type="entry name" value="THEMAYE10DUF"/>
</dbReference>
<dbReference type="InterPro" id="IPR001343">
    <property type="entry name" value="Hemolysn_Ca-bd"/>
</dbReference>
<dbReference type="EMBL" id="WIXK01000009">
    <property type="protein sequence ID" value="MQY44017.1"/>
    <property type="molecule type" value="Genomic_DNA"/>
</dbReference>
<dbReference type="InterPro" id="IPR018511">
    <property type="entry name" value="Hemolysin-typ_Ca-bd_CS"/>
</dbReference>
<dbReference type="PANTHER" id="PTHR35882:SF2">
    <property type="entry name" value="PELA"/>
    <property type="match status" value="1"/>
</dbReference>
<dbReference type="SUPFAM" id="SSF51445">
    <property type="entry name" value="(Trans)glycosidases"/>
    <property type="match status" value="1"/>
</dbReference>
<dbReference type="SUPFAM" id="SSF51120">
    <property type="entry name" value="beta-Roll"/>
    <property type="match status" value="1"/>
</dbReference>
<feature type="domain" description="Glycoside-hydrolase family GH114 TIM-barrel" evidence="2">
    <location>
        <begin position="19"/>
        <end position="254"/>
    </location>
</feature>
<dbReference type="InterPro" id="IPR013785">
    <property type="entry name" value="Aldolase_TIM"/>
</dbReference>
<dbReference type="Pfam" id="PF00353">
    <property type="entry name" value="HemolysinCabind"/>
    <property type="match status" value="3"/>
</dbReference>
<protein>
    <submittedName>
        <fullName evidence="3">Sulfate ABC transporter, periplasmic sulfate-binding protein</fullName>
    </submittedName>
</protein>
<dbReference type="InterPro" id="IPR017853">
    <property type="entry name" value="GH"/>
</dbReference>
<gene>
    <name evidence="3" type="ORF">GG681_15325</name>
</gene>
<dbReference type="AlphaFoldDB" id="A0A844AVW1"/>
<dbReference type="Gene3D" id="2.150.10.10">
    <property type="entry name" value="Serralysin-like metalloprotease, C-terminal"/>
    <property type="match status" value="3"/>
</dbReference>